<name>R7UL24_CAPTE</name>
<feature type="domain" description="Ig-like" evidence="11">
    <location>
        <begin position="24"/>
        <end position="121"/>
    </location>
</feature>
<keyword evidence="9" id="KW-0812">Transmembrane</keyword>
<dbReference type="PANTHER" id="PTHR12231:SF220">
    <property type="entry name" value="LACHESIN"/>
    <property type="match status" value="1"/>
</dbReference>
<evidence type="ECO:0000256" key="7">
    <source>
        <dbReference type="ARBA" id="ARBA00023180"/>
    </source>
</evidence>
<evidence type="ECO:0000256" key="3">
    <source>
        <dbReference type="ARBA" id="ARBA00022729"/>
    </source>
</evidence>
<dbReference type="SMART" id="SM00409">
    <property type="entry name" value="IG"/>
    <property type="match status" value="3"/>
</dbReference>
<dbReference type="Proteomes" id="UP000014760">
    <property type="component" value="Unassembled WGS sequence"/>
</dbReference>
<dbReference type="GO" id="GO:0005886">
    <property type="term" value="C:plasma membrane"/>
    <property type="evidence" value="ECO:0007669"/>
    <property type="project" value="UniProtKB-SubCell"/>
</dbReference>
<evidence type="ECO:0000313" key="14">
    <source>
        <dbReference type="Proteomes" id="UP000014760"/>
    </source>
</evidence>
<dbReference type="Gene3D" id="2.60.40.10">
    <property type="entry name" value="Immunoglobulins"/>
    <property type="match status" value="3"/>
</dbReference>
<dbReference type="SMART" id="SM00406">
    <property type="entry name" value="IGv"/>
    <property type="match status" value="3"/>
</dbReference>
<proteinExistence type="predicted"/>
<feature type="transmembrane region" description="Helical" evidence="9">
    <location>
        <begin position="355"/>
        <end position="376"/>
    </location>
</feature>
<dbReference type="GO" id="GO:0043005">
    <property type="term" value="C:neuron projection"/>
    <property type="evidence" value="ECO:0007669"/>
    <property type="project" value="TreeGrafter"/>
</dbReference>
<dbReference type="OMA" id="KITADVW"/>
<comment type="subcellular location">
    <subcellularLocation>
        <location evidence="1">Cell membrane</location>
    </subcellularLocation>
</comment>
<evidence type="ECO:0000256" key="1">
    <source>
        <dbReference type="ARBA" id="ARBA00004236"/>
    </source>
</evidence>
<evidence type="ECO:0000256" key="2">
    <source>
        <dbReference type="ARBA" id="ARBA00022475"/>
    </source>
</evidence>
<gene>
    <name evidence="12" type="ORF">CAPTEDRAFT_150588</name>
</gene>
<keyword evidence="5 9" id="KW-0472">Membrane</keyword>
<dbReference type="PROSITE" id="PS50835">
    <property type="entry name" value="IG_LIKE"/>
    <property type="match status" value="3"/>
</dbReference>
<keyword evidence="4" id="KW-0677">Repeat</keyword>
<evidence type="ECO:0000313" key="13">
    <source>
        <dbReference type="EnsemblMetazoa" id="CapteP150588"/>
    </source>
</evidence>
<reference evidence="13" key="3">
    <citation type="submission" date="2015-06" db="UniProtKB">
        <authorList>
            <consortium name="EnsemblMetazoa"/>
        </authorList>
    </citation>
    <scope>IDENTIFICATION</scope>
</reference>
<dbReference type="STRING" id="283909.R7UL24"/>
<reference evidence="14" key="1">
    <citation type="submission" date="2012-12" db="EMBL/GenBank/DDBJ databases">
        <authorList>
            <person name="Hellsten U."/>
            <person name="Grimwood J."/>
            <person name="Chapman J.A."/>
            <person name="Shapiro H."/>
            <person name="Aerts A."/>
            <person name="Otillar R.P."/>
            <person name="Terry A.Y."/>
            <person name="Boore J.L."/>
            <person name="Simakov O."/>
            <person name="Marletaz F."/>
            <person name="Cho S.-J."/>
            <person name="Edsinger-Gonzales E."/>
            <person name="Havlak P."/>
            <person name="Kuo D.-H."/>
            <person name="Larsson T."/>
            <person name="Lv J."/>
            <person name="Arendt D."/>
            <person name="Savage R."/>
            <person name="Osoegawa K."/>
            <person name="de Jong P."/>
            <person name="Lindberg D.R."/>
            <person name="Seaver E.C."/>
            <person name="Weisblat D.A."/>
            <person name="Putnam N.H."/>
            <person name="Grigoriev I.V."/>
            <person name="Rokhsar D.S."/>
        </authorList>
    </citation>
    <scope>NUCLEOTIDE SEQUENCE</scope>
    <source>
        <strain evidence="14">I ESC-2004</strain>
    </source>
</reference>
<keyword evidence="6" id="KW-1015">Disulfide bond</keyword>
<dbReference type="FunCoup" id="R7UL24">
    <property type="interactions" value="129"/>
</dbReference>
<evidence type="ECO:0000256" key="4">
    <source>
        <dbReference type="ARBA" id="ARBA00022737"/>
    </source>
</evidence>
<feature type="chain" id="PRO_5008788135" description="Ig-like domain-containing protein" evidence="10">
    <location>
        <begin position="21"/>
        <end position="379"/>
    </location>
</feature>
<dbReference type="Pfam" id="PF00047">
    <property type="entry name" value="ig"/>
    <property type="match status" value="1"/>
</dbReference>
<dbReference type="InterPro" id="IPR013783">
    <property type="entry name" value="Ig-like_fold"/>
</dbReference>
<dbReference type="PANTHER" id="PTHR12231">
    <property type="entry name" value="CTX-RELATED TYPE I TRANSMEMBRANE PROTEIN"/>
    <property type="match status" value="1"/>
</dbReference>
<dbReference type="InterPro" id="IPR003599">
    <property type="entry name" value="Ig_sub"/>
</dbReference>
<evidence type="ECO:0000256" key="9">
    <source>
        <dbReference type="SAM" id="Phobius"/>
    </source>
</evidence>
<feature type="domain" description="Ig-like" evidence="11">
    <location>
        <begin position="236"/>
        <end position="340"/>
    </location>
</feature>
<feature type="domain" description="Ig-like" evidence="11">
    <location>
        <begin position="142"/>
        <end position="231"/>
    </location>
</feature>
<dbReference type="InterPro" id="IPR013151">
    <property type="entry name" value="Immunoglobulin_dom"/>
</dbReference>
<dbReference type="AlphaFoldDB" id="R7UL24"/>
<dbReference type="EMBL" id="KB300094">
    <property type="protein sequence ID" value="ELU07244.1"/>
    <property type="molecule type" value="Genomic_DNA"/>
</dbReference>
<evidence type="ECO:0000256" key="8">
    <source>
        <dbReference type="ARBA" id="ARBA00023319"/>
    </source>
</evidence>
<dbReference type="FunFam" id="2.60.40.10:FF:000328">
    <property type="entry name" value="CLUMA_CG000981, isoform A"/>
    <property type="match status" value="1"/>
</dbReference>
<accession>R7UL24</accession>
<keyword evidence="7" id="KW-0325">Glycoprotein</keyword>
<dbReference type="Pfam" id="PF13927">
    <property type="entry name" value="Ig_3"/>
    <property type="match status" value="2"/>
</dbReference>
<dbReference type="EnsemblMetazoa" id="CapteT150588">
    <property type="protein sequence ID" value="CapteP150588"/>
    <property type="gene ID" value="CapteG150588"/>
</dbReference>
<dbReference type="InterPro" id="IPR003598">
    <property type="entry name" value="Ig_sub2"/>
</dbReference>
<dbReference type="OrthoDB" id="9972932at2759"/>
<dbReference type="SUPFAM" id="SSF48726">
    <property type="entry name" value="Immunoglobulin"/>
    <property type="match status" value="3"/>
</dbReference>
<evidence type="ECO:0000256" key="6">
    <source>
        <dbReference type="ARBA" id="ARBA00023157"/>
    </source>
</evidence>
<keyword evidence="14" id="KW-1185">Reference proteome</keyword>
<keyword evidence="8" id="KW-0393">Immunoglobulin domain</keyword>
<sequence>MNHCTYLFTFAVCCITFVCGQDEPQITQMILPEIKKVGMTGYLNCTVTHQLNNKVYWIHKDRQNIITSDNTVDVDEIYNELVDGYPKYDVRKHVRGDLTTYTLIIRRLQLTDAGTYTCQLNIKGDQENSPSKDGLMVVLIPPTVIQGKTTQTLNIQEGGTAVLTCDATGYPMPNITWVRANGAALPDPINKFSIKTKMLRLENLKREDRGVYRCLADNNVRPPATYDATLYVDFRPHARYVQSTYGQAQNRLFDLTIECIVSGFPAPDLKWYKRNGVGKDLITDDEKHVIHALLNHGQTLSISEVWYQLTIINVQANDYGEYLCEGENRLGFHEASVIVYETSECQGPNCPPEGGVVAGATALVAIPTLLLFLAALQLS</sequence>
<evidence type="ECO:0000259" key="11">
    <source>
        <dbReference type="PROSITE" id="PS50835"/>
    </source>
</evidence>
<dbReference type="InterPro" id="IPR013106">
    <property type="entry name" value="Ig_V-set"/>
</dbReference>
<evidence type="ECO:0000256" key="10">
    <source>
        <dbReference type="SAM" id="SignalP"/>
    </source>
</evidence>
<reference evidence="12 14" key="2">
    <citation type="journal article" date="2013" name="Nature">
        <title>Insights into bilaterian evolution from three spiralian genomes.</title>
        <authorList>
            <person name="Simakov O."/>
            <person name="Marletaz F."/>
            <person name="Cho S.J."/>
            <person name="Edsinger-Gonzales E."/>
            <person name="Havlak P."/>
            <person name="Hellsten U."/>
            <person name="Kuo D.H."/>
            <person name="Larsson T."/>
            <person name="Lv J."/>
            <person name="Arendt D."/>
            <person name="Savage R."/>
            <person name="Osoegawa K."/>
            <person name="de Jong P."/>
            <person name="Grimwood J."/>
            <person name="Chapman J.A."/>
            <person name="Shapiro H."/>
            <person name="Aerts A."/>
            <person name="Otillar R.P."/>
            <person name="Terry A.Y."/>
            <person name="Boore J.L."/>
            <person name="Grigoriev I.V."/>
            <person name="Lindberg D.R."/>
            <person name="Seaver E.C."/>
            <person name="Weisblat D.A."/>
            <person name="Putnam N.H."/>
            <person name="Rokhsar D.S."/>
        </authorList>
    </citation>
    <scope>NUCLEOTIDE SEQUENCE</scope>
    <source>
        <strain evidence="12 14">I ESC-2004</strain>
    </source>
</reference>
<protein>
    <recommendedName>
        <fullName evidence="11">Ig-like domain-containing protein</fullName>
    </recommendedName>
</protein>
<dbReference type="EMBL" id="AMQN01001157">
    <property type="status" value="NOT_ANNOTATED_CDS"/>
    <property type="molecule type" value="Genomic_DNA"/>
</dbReference>
<evidence type="ECO:0000313" key="12">
    <source>
        <dbReference type="EMBL" id="ELU07244.1"/>
    </source>
</evidence>
<dbReference type="InterPro" id="IPR051170">
    <property type="entry name" value="Neural/epithelial_adhesion"/>
</dbReference>
<keyword evidence="3 10" id="KW-0732">Signal</keyword>
<organism evidence="12">
    <name type="scientific">Capitella teleta</name>
    <name type="common">Polychaete worm</name>
    <dbReference type="NCBI Taxonomy" id="283909"/>
    <lineage>
        <taxon>Eukaryota</taxon>
        <taxon>Metazoa</taxon>
        <taxon>Spiralia</taxon>
        <taxon>Lophotrochozoa</taxon>
        <taxon>Annelida</taxon>
        <taxon>Polychaeta</taxon>
        <taxon>Sedentaria</taxon>
        <taxon>Scolecida</taxon>
        <taxon>Capitellidae</taxon>
        <taxon>Capitella</taxon>
    </lineage>
</organism>
<dbReference type="InterPro" id="IPR007110">
    <property type="entry name" value="Ig-like_dom"/>
</dbReference>
<keyword evidence="9" id="KW-1133">Transmembrane helix</keyword>
<feature type="signal peptide" evidence="10">
    <location>
        <begin position="1"/>
        <end position="20"/>
    </location>
</feature>
<dbReference type="InterPro" id="IPR036179">
    <property type="entry name" value="Ig-like_dom_sf"/>
</dbReference>
<dbReference type="HOGENOM" id="CLU_027228_4_0_1"/>
<keyword evidence="2" id="KW-1003">Cell membrane</keyword>
<dbReference type="SMART" id="SM00408">
    <property type="entry name" value="IGc2"/>
    <property type="match status" value="2"/>
</dbReference>
<evidence type="ECO:0000256" key="5">
    <source>
        <dbReference type="ARBA" id="ARBA00023136"/>
    </source>
</evidence>